<name>A0ACB9IQB9_9ASTR</name>
<dbReference type="Proteomes" id="UP001056120">
    <property type="component" value="Linkage Group LG07"/>
</dbReference>
<organism evidence="1 2">
    <name type="scientific">Smallanthus sonchifolius</name>
    <dbReference type="NCBI Taxonomy" id="185202"/>
    <lineage>
        <taxon>Eukaryota</taxon>
        <taxon>Viridiplantae</taxon>
        <taxon>Streptophyta</taxon>
        <taxon>Embryophyta</taxon>
        <taxon>Tracheophyta</taxon>
        <taxon>Spermatophyta</taxon>
        <taxon>Magnoliopsida</taxon>
        <taxon>eudicotyledons</taxon>
        <taxon>Gunneridae</taxon>
        <taxon>Pentapetalae</taxon>
        <taxon>asterids</taxon>
        <taxon>campanulids</taxon>
        <taxon>Asterales</taxon>
        <taxon>Asteraceae</taxon>
        <taxon>Asteroideae</taxon>
        <taxon>Heliantheae alliance</taxon>
        <taxon>Millerieae</taxon>
        <taxon>Smallanthus</taxon>
    </lineage>
</organism>
<keyword evidence="2" id="KW-1185">Reference proteome</keyword>
<evidence type="ECO:0000313" key="1">
    <source>
        <dbReference type="EMBL" id="KAI3810139.1"/>
    </source>
</evidence>
<accession>A0ACB9IQB9</accession>
<reference evidence="1 2" key="2">
    <citation type="journal article" date="2022" name="Mol. Ecol. Resour.">
        <title>The genomes of chicory, endive, great burdock and yacon provide insights into Asteraceae paleo-polyploidization history and plant inulin production.</title>
        <authorList>
            <person name="Fan W."/>
            <person name="Wang S."/>
            <person name="Wang H."/>
            <person name="Wang A."/>
            <person name="Jiang F."/>
            <person name="Liu H."/>
            <person name="Zhao H."/>
            <person name="Xu D."/>
            <person name="Zhang Y."/>
        </authorList>
    </citation>
    <scope>NUCLEOTIDE SEQUENCE [LARGE SCALE GENOMIC DNA]</scope>
    <source>
        <strain evidence="2">cv. Yunnan</strain>
        <tissue evidence="1">Leaves</tissue>
    </source>
</reference>
<dbReference type="EMBL" id="CM042024">
    <property type="protein sequence ID" value="KAI3810139.1"/>
    <property type="molecule type" value="Genomic_DNA"/>
</dbReference>
<proteinExistence type="predicted"/>
<gene>
    <name evidence="1" type="ORF">L1987_19749</name>
</gene>
<protein>
    <submittedName>
        <fullName evidence="1">Uncharacterized protein</fullName>
    </submittedName>
</protein>
<evidence type="ECO:0000313" key="2">
    <source>
        <dbReference type="Proteomes" id="UP001056120"/>
    </source>
</evidence>
<sequence>MYCLCIISYLNYTGVVPYFKMKFYSMTANGQSARLFYSGGVICTTERKFYSGTKFVVFTTECELESAKCVTTESMFLLRRVCLAADSVLFVLWTTFVLRIKCAVPFDSFLCFSAKPILTPDYSSSPE</sequence>
<comment type="caution">
    <text evidence="1">The sequence shown here is derived from an EMBL/GenBank/DDBJ whole genome shotgun (WGS) entry which is preliminary data.</text>
</comment>
<reference evidence="2" key="1">
    <citation type="journal article" date="2022" name="Mol. Ecol. Resour.">
        <title>The genomes of chicory, endive, great burdock and yacon provide insights into Asteraceae palaeo-polyploidization history and plant inulin production.</title>
        <authorList>
            <person name="Fan W."/>
            <person name="Wang S."/>
            <person name="Wang H."/>
            <person name="Wang A."/>
            <person name="Jiang F."/>
            <person name="Liu H."/>
            <person name="Zhao H."/>
            <person name="Xu D."/>
            <person name="Zhang Y."/>
        </authorList>
    </citation>
    <scope>NUCLEOTIDE SEQUENCE [LARGE SCALE GENOMIC DNA]</scope>
    <source>
        <strain evidence="2">cv. Yunnan</strain>
    </source>
</reference>